<dbReference type="Pfam" id="PF05552">
    <property type="entry name" value="MS_channel_1st_1"/>
    <property type="match status" value="2"/>
</dbReference>
<reference evidence="2" key="1">
    <citation type="submission" date="2020-04" db="EMBL/GenBank/DDBJ databases">
        <authorList>
            <person name="Zhang T."/>
        </authorList>
    </citation>
    <scope>NUCLEOTIDE SEQUENCE</scope>
    <source>
        <strain evidence="2">HKST-UBA02</strain>
    </source>
</reference>
<name>A0A956NHL4_UNCEI</name>
<proteinExistence type="predicted"/>
<organism evidence="2 3">
    <name type="scientific">Eiseniibacteriota bacterium</name>
    <dbReference type="NCBI Taxonomy" id="2212470"/>
    <lineage>
        <taxon>Bacteria</taxon>
        <taxon>Candidatus Eiseniibacteriota</taxon>
    </lineage>
</organism>
<comment type="caution">
    <text evidence="2">The sequence shown here is derived from an EMBL/GenBank/DDBJ whole genome shotgun (WGS) entry which is preliminary data.</text>
</comment>
<gene>
    <name evidence="2" type="ORF">KDA27_27425</name>
</gene>
<dbReference type="PANTHER" id="PTHR30221">
    <property type="entry name" value="SMALL-CONDUCTANCE MECHANOSENSITIVE CHANNEL"/>
    <property type="match status" value="1"/>
</dbReference>
<accession>A0A956NHL4</accession>
<keyword evidence="1" id="KW-0472">Membrane</keyword>
<dbReference type="Proteomes" id="UP000739538">
    <property type="component" value="Unassembled WGS sequence"/>
</dbReference>
<evidence type="ECO:0000313" key="2">
    <source>
        <dbReference type="EMBL" id="MCA9759557.1"/>
    </source>
</evidence>
<reference evidence="2" key="2">
    <citation type="journal article" date="2021" name="Microbiome">
        <title>Successional dynamics and alternative stable states in a saline activated sludge microbial community over 9 years.</title>
        <authorList>
            <person name="Wang Y."/>
            <person name="Ye J."/>
            <person name="Ju F."/>
            <person name="Liu L."/>
            <person name="Boyd J.A."/>
            <person name="Deng Y."/>
            <person name="Parks D.H."/>
            <person name="Jiang X."/>
            <person name="Yin X."/>
            <person name="Woodcroft B.J."/>
            <person name="Tyson G.W."/>
            <person name="Hugenholtz P."/>
            <person name="Polz M.F."/>
            <person name="Zhang T."/>
        </authorList>
    </citation>
    <scope>NUCLEOTIDE SEQUENCE</scope>
    <source>
        <strain evidence="2">HKST-UBA02</strain>
    </source>
</reference>
<dbReference type="GO" id="GO:0008381">
    <property type="term" value="F:mechanosensitive monoatomic ion channel activity"/>
    <property type="evidence" value="ECO:0007669"/>
    <property type="project" value="InterPro"/>
</dbReference>
<feature type="transmembrane region" description="Helical" evidence="1">
    <location>
        <begin position="164"/>
        <end position="182"/>
    </location>
</feature>
<feature type="transmembrane region" description="Helical" evidence="1">
    <location>
        <begin position="32"/>
        <end position="54"/>
    </location>
</feature>
<feature type="transmembrane region" description="Helical" evidence="1">
    <location>
        <begin position="123"/>
        <end position="144"/>
    </location>
</feature>
<sequence length="275" mass="29106">MDGLANLGPFGLALADALRSTGTRLTDLLPKLLAAVLIILAGWVVSRAVGWAVGRMLGRVGFDRAMERLRISGLLRQAGVNERPSALSGRIIYWSIWLMFLVSAAETLQLVAVRNALDRFLGFVPDLLGACLILLAGFALARVVRNMIVSAEAAGLLHAERIGAGFRVLILLIASVLALDELGVDTSLLVSATTALIVVAGLSAGAAFAVGSRQVMTHILAGHYLRRSLPSGSRIGIRDRQGEVAKVGAVDTLLTDGTNSWTVPNAVLLEEVLER</sequence>
<keyword evidence="1" id="KW-0812">Transmembrane</keyword>
<protein>
    <submittedName>
        <fullName evidence="2">Mechanosensitive ion channel</fullName>
    </submittedName>
</protein>
<dbReference type="InterPro" id="IPR045275">
    <property type="entry name" value="MscS_archaea/bacteria_type"/>
</dbReference>
<dbReference type="Gene3D" id="1.10.287.1260">
    <property type="match status" value="1"/>
</dbReference>
<evidence type="ECO:0000256" key="1">
    <source>
        <dbReference type="SAM" id="Phobius"/>
    </source>
</evidence>
<dbReference type="PANTHER" id="PTHR30221:SF1">
    <property type="entry name" value="SMALL-CONDUCTANCE MECHANOSENSITIVE CHANNEL"/>
    <property type="match status" value="1"/>
</dbReference>
<feature type="transmembrane region" description="Helical" evidence="1">
    <location>
        <begin position="188"/>
        <end position="210"/>
    </location>
</feature>
<keyword evidence="1" id="KW-1133">Transmembrane helix</keyword>
<dbReference type="EMBL" id="JAGQHS010000391">
    <property type="protein sequence ID" value="MCA9759557.1"/>
    <property type="molecule type" value="Genomic_DNA"/>
</dbReference>
<dbReference type="AlphaFoldDB" id="A0A956NHL4"/>
<dbReference type="InterPro" id="IPR008910">
    <property type="entry name" value="MSC_TM_helix"/>
</dbReference>
<evidence type="ECO:0000313" key="3">
    <source>
        <dbReference type="Proteomes" id="UP000739538"/>
    </source>
</evidence>
<feature type="transmembrane region" description="Helical" evidence="1">
    <location>
        <begin position="91"/>
        <end position="111"/>
    </location>
</feature>